<dbReference type="AlphaFoldDB" id="A0A162QEA3"/>
<evidence type="ECO:0000313" key="2">
    <source>
        <dbReference type="Proteomes" id="UP000077355"/>
    </source>
</evidence>
<keyword evidence="2" id="KW-1185">Reference proteome</keyword>
<comment type="caution">
    <text evidence="1">The sequence shown here is derived from an EMBL/GenBank/DDBJ whole genome shotgun (WGS) entry which is preliminary data.</text>
</comment>
<dbReference type="Proteomes" id="UP000077355">
    <property type="component" value="Unassembled WGS sequence"/>
</dbReference>
<dbReference type="RefSeq" id="WP_068647048.1">
    <property type="nucleotide sequence ID" value="NZ_CP043611.1"/>
</dbReference>
<accession>A0A162QEA3</accession>
<sequence length="114" mass="12785">MSQDFQLNQNQLVDAWQSTLPSVLHPSDRALVVADEANSNSIRINIDTAGRQAYSFDFQCTYKDAREVGVQLVDVERDGRSVDEHTEVIQNLAGDYARHIHECAQSLHDVTDPS</sequence>
<evidence type="ECO:0000313" key="1">
    <source>
        <dbReference type="EMBL" id="OAB47780.1"/>
    </source>
</evidence>
<reference evidence="1 2" key="1">
    <citation type="submission" date="2016-03" db="EMBL/GenBank/DDBJ databases">
        <title>Draft genome sequence of Paenibacillus antarcticus CECT 5836.</title>
        <authorList>
            <person name="Shin S.-K."/>
            <person name="Yi H."/>
        </authorList>
    </citation>
    <scope>NUCLEOTIDE SEQUENCE [LARGE SCALE GENOMIC DNA]</scope>
    <source>
        <strain evidence="1 2">CECT 5836</strain>
    </source>
</reference>
<organism evidence="1 2">
    <name type="scientific">Paenibacillus antarcticus</name>
    <dbReference type="NCBI Taxonomy" id="253703"/>
    <lineage>
        <taxon>Bacteria</taxon>
        <taxon>Bacillati</taxon>
        <taxon>Bacillota</taxon>
        <taxon>Bacilli</taxon>
        <taxon>Bacillales</taxon>
        <taxon>Paenibacillaceae</taxon>
        <taxon>Paenibacillus</taxon>
    </lineage>
</organism>
<dbReference type="OrthoDB" id="2971377at2"/>
<protein>
    <submittedName>
        <fullName evidence="1">Uncharacterized protein</fullName>
    </submittedName>
</protein>
<dbReference type="EMBL" id="LVJI01000004">
    <property type="protein sequence ID" value="OAB47780.1"/>
    <property type="molecule type" value="Genomic_DNA"/>
</dbReference>
<gene>
    <name evidence="1" type="ORF">PBAT_04605</name>
</gene>
<name>A0A162QEA3_9BACL</name>
<proteinExistence type="predicted"/>